<name>A0ACB9I040_9ASTR</name>
<dbReference type="EMBL" id="CM042027">
    <property type="protein sequence ID" value="KAI3801412.1"/>
    <property type="molecule type" value="Genomic_DNA"/>
</dbReference>
<protein>
    <submittedName>
        <fullName evidence="1">Uncharacterized protein</fullName>
    </submittedName>
</protein>
<reference evidence="1 2" key="2">
    <citation type="journal article" date="2022" name="Mol. Ecol. Resour.">
        <title>The genomes of chicory, endive, great burdock and yacon provide insights into Asteraceae paleo-polyploidization history and plant inulin production.</title>
        <authorList>
            <person name="Fan W."/>
            <person name="Wang S."/>
            <person name="Wang H."/>
            <person name="Wang A."/>
            <person name="Jiang F."/>
            <person name="Liu H."/>
            <person name="Zhao H."/>
            <person name="Xu D."/>
            <person name="Zhang Y."/>
        </authorList>
    </citation>
    <scope>NUCLEOTIDE SEQUENCE [LARGE SCALE GENOMIC DNA]</scope>
    <source>
        <strain evidence="2">cv. Yunnan</strain>
        <tissue evidence="1">Leaves</tissue>
    </source>
</reference>
<evidence type="ECO:0000313" key="1">
    <source>
        <dbReference type="EMBL" id="KAI3801412.1"/>
    </source>
</evidence>
<proteinExistence type="predicted"/>
<keyword evidence="2" id="KW-1185">Reference proteome</keyword>
<comment type="caution">
    <text evidence="1">The sequence shown here is derived from an EMBL/GenBank/DDBJ whole genome shotgun (WGS) entry which is preliminary data.</text>
</comment>
<evidence type="ECO:0000313" key="2">
    <source>
        <dbReference type="Proteomes" id="UP001056120"/>
    </source>
</evidence>
<organism evidence="1 2">
    <name type="scientific">Smallanthus sonchifolius</name>
    <dbReference type="NCBI Taxonomy" id="185202"/>
    <lineage>
        <taxon>Eukaryota</taxon>
        <taxon>Viridiplantae</taxon>
        <taxon>Streptophyta</taxon>
        <taxon>Embryophyta</taxon>
        <taxon>Tracheophyta</taxon>
        <taxon>Spermatophyta</taxon>
        <taxon>Magnoliopsida</taxon>
        <taxon>eudicotyledons</taxon>
        <taxon>Gunneridae</taxon>
        <taxon>Pentapetalae</taxon>
        <taxon>asterids</taxon>
        <taxon>campanulids</taxon>
        <taxon>Asterales</taxon>
        <taxon>Asteraceae</taxon>
        <taxon>Asteroideae</taxon>
        <taxon>Heliantheae alliance</taxon>
        <taxon>Millerieae</taxon>
        <taxon>Smallanthus</taxon>
    </lineage>
</organism>
<gene>
    <name evidence="1" type="ORF">L1987_29517</name>
</gene>
<dbReference type="Proteomes" id="UP001056120">
    <property type="component" value="Linkage Group LG10"/>
</dbReference>
<reference evidence="2" key="1">
    <citation type="journal article" date="2022" name="Mol. Ecol. Resour.">
        <title>The genomes of chicory, endive, great burdock and yacon provide insights into Asteraceae palaeo-polyploidization history and plant inulin production.</title>
        <authorList>
            <person name="Fan W."/>
            <person name="Wang S."/>
            <person name="Wang H."/>
            <person name="Wang A."/>
            <person name="Jiang F."/>
            <person name="Liu H."/>
            <person name="Zhao H."/>
            <person name="Xu D."/>
            <person name="Zhang Y."/>
        </authorList>
    </citation>
    <scope>NUCLEOTIDE SEQUENCE [LARGE SCALE GENOMIC DNA]</scope>
    <source>
        <strain evidence="2">cv. Yunnan</strain>
    </source>
</reference>
<sequence length="89" mass="10581">MAPRHRPHFWRVIAILEPETRFPANRILITYLFPSFCHSQSGESEEIERETGKESNNLFLLSFSSCPLRWIDFNLLQLRQFMVMRNLIG</sequence>
<accession>A0ACB9I040</accession>